<reference evidence="3" key="1">
    <citation type="journal article" date="2019" name="Int. J. Syst. Evol. Microbiol.">
        <title>The Global Catalogue of Microorganisms (GCM) 10K type strain sequencing project: providing services to taxonomists for standard genome sequencing and annotation.</title>
        <authorList>
            <consortium name="The Broad Institute Genomics Platform"/>
            <consortium name="The Broad Institute Genome Sequencing Center for Infectious Disease"/>
            <person name="Wu L."/>
            <person name="Ma J."/>
        </authorList>
    </citation>
    <scope>NUCLEOTIDE SEQUENCE [LARGE SCALE GENOMIC DNA]</scope>
    <source>
        <strain evidence="3">TBRC 5781</strain>
    </source>
</reference>
<comment type="caution">
    <text evidence="2">The sequence shown here is derived from an EMBL/GenBank/DDBJ whole genome shotgun (WGS) entry which is preliminary data.</text>
</comment>
<accession>A0ABV8EEH4</accession>
<organism evidence="2 3">
    <name type="scientific">Rhizobium lemnae</name>
    <dbReference type="NCBI Taxonomy" id="1214924"/>
    <lineage>
        <taxon>Bacteria</taxon>
        <taxon>Pseudomonadati</taxon>
        <taxon>Pseudomonadota</taxon>
        <taxon>Alphaproteobacteria</taxon>
        <taxon>Hyphomicrobiales</taxon>
        <taxon>Rhizobiaceae</taxon>
        <taxon>Rhizobium/Agrobacterium group</taxon>
        <taxon>Rhizobium</taxon>
    </lineage>
</organism>
<proteinExistence type="predicted"/>
<sequence length="61" mass="6076">MASSGGPSSSSSSGGGSGEVDGAINKYRAAQKQSAEESLKTATKVTEINGIYNAIKKISPA</sequence>
<protein>
    <submittedName>
        <fullName evidence="2">Uncharacterized protein</fullName>
    </submittedName>
</protein>
<gene>
    <name evidence="2" type="ORF">ACFOVS_20180</name>
</gene>
<evidence type="ECO:0000313" key="2">
    <source>
        <dbReference type="EMBL" id="MFC3970405.1"/>
    </source>
</evidence>
<dbReference type="EMBL" id="JBHSBD010000101">
    <property type="protein sequence ID" value="MFC3970405.1"/>
    <property type="molecule type" value="Genomic_DNA"/>
</dbReference>
<dbReference type="RefSeq" id="WP_247262780.1">
    <property type="nucleotide sequence ID" value="NZ_JALJQZ010000074.1"/>
</dbReference>
<feature type="compositionally biased region" description="Low complexity" evidence="1">
    <location>
        <begin position="1"/>
        <end position="12"/>
    </location>
</feature>
<dbReference type="Proteomes" id="UP001595697">
    <property type="component" value="Unassembled WGS sequence"/>
</dbReference>
<keyword evidence="3" id="KW-1185">Reference proteome</keyword>
<feature type="region of interest" description="Disordered" evidence="1">
    <location>
        <begin position="1"/>
        <end position="24"/>
    </location>
</feature>
<name>A0ABV8EEH4_9HYPH</name>
<evidence type="ECO:0000256" key="1">
    <source>
        <dbReference type="SAM" id="MobiDB-lite"/>
    </source>
</evidence>
<evidence type="ECO:0000313" key="3">
    <source>
        <dbReference type="Proteomes" id="UP001595697"/>
    </source>
</evidence>